<name>A0ABD2QAH4_9PLAT</name>
<reference evidence="1 2" key="1">
    <citation type="submission" date="2024-11" db="EMBL/GenBank/DDBJ databases">
        <title>Adaptive evolution of stress response genes in parasites aligns with host niche diversity.</title>
        <authorList>
            <person name="Hahn C."/>
            <person name="Resl P."/>
        </authorList>
    </citation>
    <scope>NUCLEOTIDE SEQUENCE [LARGE SCALE GENOMIC DNA]</scope>
    <source>
        <strain evidence="1">EGGRZ-B1_66</strain>
        <tissue evidence="1">Body</tissue>
    </source>
</reference>
<comment type="caution">
    <text evidence="1">The sequence shown here is derived from an EMBL/GenBank/DDBJ whole genome shotgun (WGS) entry which is preliminary data.</text>
</comment>
<proteinExistence type="predicted"/>
<protein>
    <submittedName>
        <fullName evidence="1">Uncharacterized protein</fullName>
    </submittedName>
</protein>
<gene>
    <name evidence="1" type="ORF">Ciccas_005115</name>
</gene>
<keyword evidence="2" id="KW-1185">Reference proteome</keyword>
<organism evidence="1 2">
    <name type="scientific">Cichlidogyrus casuarinus</name>
    <dbReference type="NCBI Taxonomy" id="1844966"/>
    <lineage>
        <taxon>Eukaryota</taxon>
        <taxon>Metazoa</taxon>
        <taxon>Spiralia</taxon>
        <taxon>Lophotrochozoa</taxon>
        <taxon>Platyhelminthes</taxon>
        <taxon>Monogenea</taxon>
        <taxon>Monopisthocotylea</taxon>
        <taxon>Dactylogyridea</taxon>
        <taxon>Ancyrocephalidae</taxon>
        <taxon>Cichlidogyrus</taxon>
    </lineage>
</organism>
<dbReference type="EMBL" id="JBJKFK010000576">
    <property type="protein sequence ID" value="KAL3316237.1"/>
    <property type="molecule type" value="Genomic_DNA"/>
</dbReference>
<dbReference type="Proteomes" id="UP001626550">
    <property type="component" value="Unassembled WGS sequence"/>
</dbReference>
<evidence type="ECO:0000313" key="2">
    <source>
        <dbReference type="Proteomes" id="UP001626550"/>
    </source>
</evidence>
<sequence>MDTFLDLLPNPVDRTPINFAIERIRTGALMPFSEALRSSIMDDMSSFLDLINATDCASVLRSQRF</sequence>
<accession>A0ABD2QAH4</accession>
<evidence type="ECO:0000313" key="1">
    <source>
        <dbReference type="EMBL" id="KAL3316237.1"/>
    </source>
</evidence>
<dbReference type="AlphaFoldDB" id="A0ABD2QAH4"/>